<protein>
    <recommendedName>
        <fullName evidence="3">Immunity protein 8</fullName>
    </recommendedName>
</protein>
<proteinExistence type="predicted"/>
<keyword evidence="2" id="KW-1185">Reference proteome</keyword>
<name>U1X9C2_ANEAE</name>
<sequence length="114" mass="13323">MKLIVPELKGLHIISEDWGESLDNFWIQLHADIGTKGKEDVDIFVVYVVSPSRLQGCDIEVGRGLFIMSDFNISLLEQKIKHLLENCKRKTWEETALAINRYAYWDYENYQENS</sequence>
<organism evidence="1 2">
    <name type="scientific">Aneurinibacillus aneurinilyticus ATCC 12856</name>
    <dbReference type="NCBI Taxonomy" id="649747"/>
    <lineage>
        <taxon>Bacteria</taxon>
        <taxon>Bacillati</taxon>
        <taxon>Bacillota</taxon>
        <taxon>Bacilli</taxon>
        <taxon>Bacillales</taxon>
        <taxon>Paenibacillaceae</taxon>
        <taxon>Aneurinibacillus group</taxon>
        <taxon>Aneurinibacillus</taxon>
    </lineage>
</organism>
<evidence type="ECO:0000313" key="1">
    <source>
        <dbReference type="EMBL" id="ERI11570.1"/>
    </source>
</evidence>
<dbReference type="EMBL" id="AWSJ01000033">
    <property type="protein sequence ID" value="ERI11570.1"/>
    <property type="molecule type" value="Genomic_DNA"/>
</dbReference>
<dbReference type="AlphaFoldDB" id="U1X9C2"/>
<reference evidence="1 2" key="1">
    <citation type="submission" date="2013-08" db="EMBL/GenBank/DDBJ databases">
        <authorList>
            <person name="Weinstock G."/>
            <person name="Sodergren E."/>
            <person name="Wylie T."/>
            <person name="Fulton L."/>
            <person name="Fulton R."/>
            <person name="Fronick C."/>
            <person name="O'Laughlin M."/>
            <person name="Godfrey J."/>
            <person name="Miner T."/>
            <person name="Herter B."/>
            <person name="Appelbaum E."/>
            <person name="Cordes M."/>
            <person name="Lek S."/>
            <person name="Wollam A."/>
            <person name="Pepin K.H."/>
            <person name="Palsikar V.B."/>
            <person name="Mitreva M."/>
            <person name="Wilson R.K."/>
        </authorList>
    </citation>
    <scope>NUCLEOTIDE SEQUENCE [LARGE SCALE GENOMIC DNA]</scope>
    <source>
        <strain evidence="1 2">ATCC 12856</strain>
    </source>
</reference>
<dbReference type="PATRIC" id="fig|649747.3.peg.299"/>
<comment type="caution">
    <text evidence="1">The sequence shown here is derived from an EMBL/GenBank/DDBJ whole genome shotgun (WGS) entry which is preliminary data.</text>
</comment>
<dbReference type="HOGENOM" id="CLU_2105475_0_0_9"/>
<dbReference type="GeneID" id="92839221"/>
<gene>
    <name evidence="1" type="ORF">HMPREF0083_00330</name>
</gene>
<evidence type="ECO:0000313" key="2">
    <source>
        <dbReference type="Proteomes" id="UP000016511"/>
    </source>
</evidence>
<accession>U1X9C2</accession>
<dbReference type="InterPro" id="IPR028964">
    <property type="entry name" value="Imm8"/>
</dbReference>
<dbReference type="Pfam" id="PF15586">
    <property type="entry name" value="Imm8"/>
    <property type="match status" value="1"/>
</dbReference>
<dbReference type="eggNOG" id="ENOG5033ITM">
    <property type="taxonomic scope" value="Bacteria"/>
</dbReference>
<dbReference type="Proteomes" id="UP000016511">
    <property type="component" value="Unassembled WGS sequence"/>
</dbReference>
<evidence type="ECO:0008006" key="3">
    <source>
        <dbReference type="Google" id="ProtNLM"/>
    </source>
</evidence>
<dbReference type="RefSeq" id="WP_021621582.1">
    <property type="nucleotide sequence ID" value="NZ_KE952781.1"/>
</dbReference>